<dbReference type="Proteomes" id="UP000662939">
    <property type="component" value="Chromosome"/>
</dbReference>
<protein>
    <submittedName>
        <fullName evidence="1">Uncharacterized protein</fullName>
    </submittedName>
</protein>
<dbReference type="EMBL" id="CP070496">
    <property type="protein sequence ID" value="QSB03953.1"/>
    <property type="molecule type" value="Genomic_DNA"/>
</dbReference>
<dbReference type="RefSeq" id="WP_213169951.1">
    <property type="nucleotide sequence ID" value="NZ_CP070496.1"/>
</dbReference>
<organism evidence="1 2">
    <name type="scientific">Natronoglycomyces albus</name>
    <dbReference type="NCBI Taxonomy" id="2811108"/>
    <lineage>
        <taxon>Bacteria</taxon>
        <taxon>Bacillati</taxon>
        <taxon>Actinomycetota</taxon>
        <taxon>Actinomycetes</taxon>
        <taxon>Glycomycetales</taxon>
        <taxon>Glycomycetaceae</taxon>
        <taxon>Natronoglycomyces</taxon>
    </lineage>
</organism>
<accession>A0A895XK72</accession>
<sequence length="64" mass="6645">MEKKSSLEAEILVAQDLRPHFSMVFSTESPTLVALHVSEAGSNSGDGGTLGVGDEKVLLATVTS</sequence>
<evidence type="ECO:0000313" key="1">
    <source>
        <dbReference type="EMBL" id="QSB03953.1"/>
    </source>
</evidence>
<dbReference type="AlphaFoldDB" id="A0A895XK72"/>
<reference evidence="1" key="1">
    <citation type="submission" date="2021-02" db="EMBL/GenBank/DDBJ databases">
        <title>Natronoglycomyces albus gen. nov., sp. nov, a haloalkaliphilic actinobacterium from a soda solonchak soil.</title>
        <authorList>
            <person name="Sorokin D.Y."/>
            <person name="Khijniak T.V."/>
            <person name="Zakharycheva A.P."/>
            <person name="Boueva O.V."/>
            <person name="Ariskina E.V."/>
            <person name="Hahnke R.L."/>
            <person name="Bunk B."/>
            <person name="Sproer C."/>
            <person name="Schumann P."/>
            <person name="Evtushenko L.I."/>
            <person name="Kublanov I.V."/>
        </authorList>
    </citation>
    <scope>NUCLEOTIDE SEQUENCE</scope>
    <source>
        <strain evidence="1">DSM 106290</strain>
    </source>
</reference>
<gene>
    <name evidence="1" type="ORF">JQS30_08955</name>
</gene>
<dbReference type="KEGG" id="nav:JQS30_08955"/>
<name>A0A895XK72_9ACTN</name>
<proteinExistence type="predicted"/>
<evidence type="ECO:0000313" key="2">
    <source>
        <dbReference type="Proteomes" id="UP000662939"/>
    </source>
</evidence>
<keyword evidence="2" id="KW-1185">Reference proteome</keyword>